<evidence type="ECO:0000256" key="2">
    <source>
        <dbReference type="ARBA" id="ARBA00023054"/>
    </source>
</evidence>
<feature type="domain" description="CCDC113/CCDC96 coiled-coil" evidence="5">
    <location>
        <begin position="2"/>
        <end position="67"/>
    </location>
</feature>
<dbReference type="PANTHER" id="PTHR15654:SF1">
    <property type="entry name" value="COILED-COIL DOMAIN-CONTAINING PROTEIN 96"/>
    <property type="match status" value="1"/>
</dbReference>
<protein>
    <recommendedName>
        <fullName evidence="5">CCDC113/CCDC96 coiled-coil domain-containing protein</fullName>
    </recommendedName>
</protein>
<dbReference type="InterPro" id="IPR051885">
    <property type="entry name" value="CC_CF"/>
</dbReference>
<sequence length="76" mass="9023">KRDALATIKRRRDRLRQENQSLKQTSGLIGNEHLLRDYEDRYDEIGNCTDKLENLKKRHAEITLMCKVLKKKISKV</sequence>
<accession>A0A821IUY7</accession>
<reference evidence="6" key="1">
    <citation type="submission" date="2021-02" db="EMBL/GenBank/DDBJ databases">
        <authorList>
            <person name="Nowell W R."/>
        </authorList>
    </citation>
    <scope>NUCLEOTIDE SEQUENCE</scope>
</reference>
<dbReference type="GO" id="GO:0060271">
    <property type="term" value="P:cilium assembly"/>
    <property type="evidence" value="ECO:0007669"/>
    <property type="project" value="TreeGrafter"/>
</dbReference>
<keyword evidence="7" id="KW-1185">Reference proteome</keyword>
<feature type="non-terminal residue" evidence="6">
    <location>
        <position position="1"/>
    </location>
</feature>
<dbReference type="EMBL" id="CAJOBP010035068">
    <property type="protein sequence ID" value="CAF4704293.1"/>
    <property type="molecule type" value="Genomic_DNA"/>
</dbReference>
<evidence type="ECO:0000256" key="1">
    <source>
        <dbReference type="ARBA" id="ARBA00004138"/>
    </source>
</evidence>
<dbReference type="PANTHER" id="PTHR15654">
    <property type="entry name" value="COILED-COIL DOMAIN-CONTAINING PROTEIN 113-RELATED"/>
    <property type="match status" value="1"/>
</dbReference>
<evidence type="ECO:0000256" key="4">
    <source>
        <dbReference type="SAM" id="MobiDB-lite"/>
    </source>
</evidence>
<evidence type="ECO:0000313" key="7">
    <source>
        <dbReference type="Proteomes" id="UP000663873"/>
    </source>
</evidence>
<comment type="caution">
    <text evidence="6">The sequence shown here is derived from an EMBL/GenBank/DDBJ whole genome shotgun (WGS) entry which is preliminary data.</text>
</comment>
<evidence type="ECO:0000259" key="5">
    <source>
        <dbReference type="Pfam" id="PF13870"/>
    </source>
</evidence>
<comment type="subcellular location">
    <subcellularLocation>
        <location evidence="1">Cell projection</location>
        <location evidence="1">Cilium</location>
    </subcellularLocation>
</comment>
<gene>
    <name evidence="6" type="ORF">UJA718_LOCUS36401</name>
</gene>
<organism evidence="6 7">
    <name type="scientific">Rotaria socialis</name>
    <dbReference type="NCBI Taxonomy" id="392032"/>
    <lineage>
        <taxon>Eukaryota</taxon>
        <taxon>Metazoa</taxon>
        <taxon>Spiralia</taxon>
        <taxon>Gnathifera</taxon>
        <taxon>Rotifera</taxon>
        <taxon>Eurotatoria</taxon>
        <taxon>Bdelloidea</taxon>
        <taxon>Philodinida</taxon>
        <taxon>Philodinidae</taxon>
        <taxon>Rotaria</taxon>
    </lineage>
</organism>
<keyword evidence="3" id="KW-0966">Cell projection</keyword>
<feature type="region of interest" description="Disordered" evidence="4">
    <location>
        <begin position="1"/>
        <end position="23"/>
    </location>
</feature>
<name>A0A821IUY7_9BILA</name>
<dbReference type="Proteomes" id="UP000663873">
    <property type="component" value="Unassembled WGS sequence"/>
</dbReference>
<evidence type="ECO:0000256" key="3">
    <source>
        <dbReference type="ARBA" id="ARBA00023273"/>
    </source>
</evidence>
<dbReference type="Pfam" id="PF13870">
    <property type="entry name" value="CCDC113_CCDC96_CC"/>
    <property type="match status" value="1"/>
</dbReference>
<dbReference type="GO" id="GO:0005930">
    <property type="term" value="C:axoneme"/>
    <property type="evidence" value="ECO:0007669"/>
    <property type="project" value="TreeGrafter"/>
</dbReference>
<evidence type="ECO:0000313" key="6">
    <source>
        <dbReference type="EMBL" id="CAF4704293.1"/>
    </source>
</evidence>
<dbReference type="InterPro" id="IPR025254">
    <property type="entry name" value="CCDC113/CCDC96_CC"/>
</dbReference>
<proteinExistence type="predicted"/>
<dbReference type="AlphaFoldDB" id="A0A821IUY7"/>
<keyword evidence="2" id="KW-0175">Coiled coil</keyword>
<dbReference type="GO" id="GO:0036064">
    <property type="term" value="C:ciliary basal body"/>
    <property type="evidence" value="ECO:0007669"/>
    <property type="project" value="TreeGrafter"/>
</dbReference>